<keyword evidence="2" id="KW-0175">Coiled coil</keyword>
<dbReference type="Pfam" id="PF00990">
    <property type="entry name" value="GGDEF"/>
    <property type="match status" value="1"/>
</dbReference>
<dbReference type="SMART" id="SM00304">
    <property type="entry name" value="HAMP"/>
    <property type="match status" value="1"/>
</dbReference>
<dbReference type="Pfam" id="PF17152">
    <property type="entry name" value="CHASE8"/>
    <property type="match status" value="1"/>
</dbReference>
<dbReference type="InterPro" id="IPR043128">
    <property type="entry name" value="Rev_trsase/Diguanyl_cyclase"/>
</dbReference>
<accession>A0A822MUX7</accession>
<dbReference type="FunFam" id="3.30.70.270:FF:000001">
    <property type="entry name" value="Diguanylate cyclase domain protein"/>
    <property type="match status" value="1"/>
</dbReference>
<dbReference type="Gene3D" id="3.30.450.20">
    <property type="entry name" value="PAS domain"/>
    <property type="match status" value="2"/>
</dbReference>
<dbReference type="PROSITE" id="PS50887">
    <property type="entry name" value="GGDEF"/>
    <property type="match status" value="1"/>
</dbReference>
<dbReference type="InterPro" id="IPR052155">
    <property type="entry name" value="Biofilm_reg_signaling"/>
</dbReference>
<protein>
    <submittedName>
        <fullName evidence="4">GGDEF domain</fullName>
    </submittedName>
</protein>
<feature type="transmembrane region" description="Helical" evidence="3">
    <location>
        <begin position="163"/>
        <end position="185"/>
    </location>
</feature>
<dbReference type="NCBIfam" id="TIGR00254">
    <property type="entry name" value="GGDEF"/>
    <property type="match status" value="1"/>
</dbReference>
<dbReference type="Pfam" id="PF13426">
    <property type="entry name" value="PAS_9"/>
    <property type="match status" value="1"/>
</dbReference>
<evidence type="ECO:0000256" key="3">
    <source>
        <dbReference type="SAM" id="Phobius"/>
    </source>
</evidence>
<dbReference type="EMBL" id="CCJV01000083">
    <property type="protein sequence ID" value="CDT33557.1"/>
    <property type="molecule type" value="Genomic_DNA"/>
</dbReference>
<reference evidence="5" key="1">
    <citation type="submission" date="2014-06" db="EMBL/GenBank/DDBJ databases">
        <authorList>
            <person name="Le Roux Frederique"/>
        </authorList>
    </citation>
    <scope>NUCLEOTIDE SEQUENCE [LARGE SCALE GENOMIC DNA]</scope>
    <source>
        <strain evidence="5">J5-5</strain>
    </source>
</reference>
<dbReference type="InterPro" id="IPR000160">
    <property type="entry name" value="GGDEF_dom"/>
</dbReference>
<dbReference type="PANTHER" id="PTHR44757">
    <property type="entry name" value="DIGUANYLATE CYCLASE DGCP"/>
    <property type="match status" value="1"/>
</dbReference>
<dbReference type="PANTHER" id="PTHR44757:SF2">
    <property type="entry name" value="BIOFILM ARCHITECTURE MAINTENANCE PROTEIN MBAA"/>
    <property type="match status" value="1"/>
</dbReference>
<dbReference type="SMART" id="SM00091">
    <property type="entry name" value="PAS"/>
    <property type="match status" value="2"/>
</dbReference>
<feature type="coiled-coil region" evidence="2">
    <location>
        <begin position="232"/>
        <end position="266"/>
    </location>
</feature>
<dbReference type="GO" id="GO:0003824">
    <property type="term" value="F:catalytic activity"/>
    <property type="evidence" value="ECO:0007669"/>
    <property type="project" value="UniProtKB-ARBA"/>
</dbReference>
<dbReference type="AlphaFoldDB" id="A0A822MUX7"/>
<dbReference type="Proteomes" id="UP000049495">
    <property type="component" value="Unassembled WGS sequence"/>
</dbReference>
<dbReference type="Pfam" id="PF00672">
    <property type="entry name" value="HAMP"/>
    <property type="match status" value="1"/>
</dbReference>
<feature type="transmembrane region" description="Helical" evidence="3">
    <location>
        <begin position="14"/>
        <end position="36"/>
    </location>
</feature>
<keyword evidence="3" id="KW-1133">Transmembrane helix</keyword>
<dbReference type="NCBIfam" id="TIGR00229">
    <property type="entry name" value="sensory_box"/>
    <property type="match status" value="1"/>
</dbReference>
<proteinExistence type="predicted"/>
<dbReference type="InterPro" id="IPR033417">
    <property type="entry name" value="CHASE8"/>
</dbReference>
<dbReference type="SUPFAM" id="SSF55073">
    <property type="entry name" value="Nucleotide cyclase"/>
    <property type="match status" value="1"/>
</dbReference>
<dbReference type="CDD" id="cd00130">
    <property type="entry name" value="PAS"/>
    <property type="match status" value="1"/>
</dbReference>
<dbReference type="GO" id="GO:0007165">
    <property type="term" value="P:signal transduction"/>
    <property type="evidence" value="ECO:0007669"/>
    <property type="project" value="InterPro"/>
</dbReference>
<dbReference type="PROSITE" id="PS50112">
    <property type="entry name" value="PAS"/>
    <property type="match status" value="1"/>
</dbReference>
<dbReference type="Gene3D" id="6.10.340.10">
    <property type="match status" value="1"/>
</dbReference>
<organism evidence="4 5">
    <name type="scientific">Vibrio crassostreae</name>
    <dbReference type="NCBI Taxonomy" id="246167"/>
    <lineage>
        <taxon>Bacteria</taxon>
        <taxon>Pseudomonadati</taxon>
        <taxon>Pseudomonadota</taxon>
        <taxon>Gammaproteobacteria</taxon>
        <taxon>Vibrionales</taxon>
        <taxon>Vibrionaceae</taxon>
        <taxon>Vibrio</taxon>
    </lineage>
</organism>
<evidence type="ECO:0000256" key="1">
    <source>
        <dbReference type="ARBA" id="ARBA00001946"/>
    </source>
</evidence>
<dbReference type="InterPro" id="IPR029787">
    <property type="entry name" value="Nucleotide_cyclase"/>
</dbReference>
<comment type="caution">
    <text evidence="4">The sequence shown here is derived from an EMBL/GenBank/DDBJ whole genome shotgun (WGS) entry which is preliminary data.</text>
</comment>
<gene>
    <name evidence="4" type="ORF">VCR5J5_240397</name>
</gene>
<evidence type="ECO:0000256" key="2">
    <source>
        <dbReference type="SAM" id="Coils"/>
    </source>
</evidence>
<dbReference type="InterPro" id="IPR003660">
    <property type="entry name" value="HAMP_dom"/>
</dbReference>
<dbReference type="GO" id="GO:0016020">
    <property type="term" value="C:membrane"/>
    <property type="evidence" value="ECO:0007669"/>
    <property type="project" value="InterPro"/>
</dbReference>
<keyword evidence="3" id="KW-0812">Transmembrane</keyword>
<keyword evidence="3" id="KW-0472">Membrane</keyword>
<dbReference type="InterPro" id="IPR035965">
    <property type="entry name" value="PAS-like_dom_sf"/>
</dbReference>
<sequence length="657" mass="74251">MLSFINNISIKNKLILPIIIFITVTLVTIQSVNYTVTFEREKESLIQRVKVLAQGVAYNLQAAILFEDKSSAQEILSAFVADKDIVRVKLYDINEQLFASYQVNNTLVPRPNADELDDIADHQFAISEHFIFLLVPVTLDDAVIANLRVTISKETFNSILTNIFKVAAVYLLFLVILGGVLVKLVQRLIIEPMFDLNDAMQAFIERRSEQPKLVVTNRDEIGELVRAFNTMLERLQHRDNQINFTLDKLQEEKSFANEVIETVQHSLLVVDEKGVIVHANAATRDIFKCSEAFLEHLLIQELIVTKQVGFLQDVINANIELNDELLETTDLFQSKRWLRVSSRSLSKHGRILYAIQDVTTIETAMSRQRIAAGVFENSKDGLIVLNSSNVITMVNPAVTELLGYHADLLVGKTPFEVFSWQQFSSLMPTIRSSLENYGQWQGEVWEKSASGTLVPMFVKVNRVASDNEKDEFDMVLTLSDLSNVKEMERLEHLAHHDALTGLANRAQLYKVMDDVVTSSHYSNQHFAVIYLDLDGFKEVNDNYGHDAGDEILKEVSNKLLSQVRAGDLVARLSGDEFVLIIKQTNKILLAKLAERLLELIGQEVNYKQRSLHVGASLGIHLVDGLERDIDVILKVADEAMYEAKRKGKGQFVFSRDS</sequence>
<dbReference type="SUPFAM" id="SSF158472">
    <property type="entry name" value="HAMP domain-like"/>
    <property type="match status" value="1"/>
</dbReference>
<comment type="cofactor">
    <cofactor evidence="1">
        <name>Mg(2+)</name>
        <dbReference type="ChEBI" id="CHEBI:18420"/>
    </cofactor>
</comment>
<name>A0A822MUX7_9VIBR</name>
<dbReference type="RefSeq" id="WP_055319525.1">
    <property type="nucleotide sequence ID" value="NZ_CAWQCV010000100.1"/>
</dbReference>
<dbReference type="PROSITE" id="PS50885">
    <property type="entry name" value="HAMP"/>
    <property type="match status" value="1"/>
</dbReference>
<dbReference type="Gene3D" id="3.30.70.270">
    <property type="match status" value="1"/>
</dbReference>
<dbReference type="CDD" id="cd01949">
    <property type="entry name" value="GGDEF"/>
    <property type="match status" value="1"/>
</dbReference>
<dbReference type="CDD" id="cd06225">
    <property type="entry name" value="HAMP"/>
    <property type="match status" value="1"/>
</dbReference>
<dbReference type="SMART" id="SM00267">
    <property type="entry name" value="GGDEF"/>
    <property type="match status" value="1"/>
</dbReference>
<evidence type="ECO:0000313" key="4">
    <source>
        <dbReference type="EMBL" id="CDT33557.1"/>
    </source>
</evidence>
<evidence type="ECO:0000313" key="5">
    <source>
        <dbReference type="Proteomes" id="UP000049495"/>
    </source>
</evidence>
<dbReference type="SUPFAM" id="SSF55785">
    <property type="entry name" value="PYP-like sensor domain (PAS domain)"/>
    <property type="match status" value="2"/>
</dbReference>
<dbReference type="InterPro" id="IPR000014">
    <property type="entry name" value="PAS"/>
</dbReference>